<protein>
    <submittedName>
        <fullName evidence="1">DUF1007 family protein</fullName>
    </submittedName>
</protein>
<dbReference type="InterPro" id="IPR010412">
    <property type="entry name" value="DUF1007"/>
</dbReference>
<comment type="caution">
    <text evidence="1">The sequence shown here is derived from an EMBL/GenBank/DDBJ whole genome shotgun (WGS) entry which is preliminary data.</text>
</comment>
<dbReference type="OrthoDB" id="1679673at2"/>
<name>A0A3S2VM02_9HYPH</name>
<evidence type="ECO:0000313" key="2">
    <source>
        <dbReference type="Proteomes" id="UP000286997"/>
    </source>
</evidence>
<keyword evidence="2" id="KW-1185">Reference proteome</keyword>
<sequence length="228" mass="23971">MVSPPSSARDAAMTRTNIARAAAVVLGLVAGTGPALAHPHVWVRTRAEIVLDGGRLAALRQSWTFDPDYSAFAVINLDSKRDGVPDPDRLAAMARERIEAMAETAFFTAVKLNGRPVAFGPASEPRAEYRDGRLTLHFTLTPQAPTAAVRALVLGNDDPDFYVSFAMAPGPEAVRLAGAPACVLKVSRPAKDAQEGEQLIPDEVATSRPGAASATAADYAGRVLVACP</sequence>
<dbReference type="AlphaFoldDB" id="A0A3S2VM02"/>
<dbReference type="Pfam" id="PF06226">
    <property type="entry name" value="DUF1007"/>
    <property type="match status" value="1"/>
</dbReference>
<dbReference type="Proteomes" id="UP000286997">
    <property type="component" value="Unassembled WGS sequence"/>
</dbReference>
<dbReference type="EMBL" id="SACP01000019">
    <property type="protein sequence ID" value="RVU15839.1"/>
    <property type="molecule type" value="Genomic_DNA"/>
</dbReference>
<reference evidence="1 2" key="1">
    <citation type="submission" date="2019-01" db="EMBL/GenBank/DDBJ databases">
        <authorList>
            <person name="Chen W.-M."/>
        </authorList>
    </citation>
    <scope>NUCLEOTIDE SEQUENCE [LARGE SCALE GENOMIC DNA]</scope>
    <source>
        <strain evidence="1 2">TER-1</strain>
    </source>
</reference>
<accession>A0A3S2VM02</accession>
<proteinExistence type="predicted"/>
<organism evidence="1 2">
    <name type="scientific">Methylobacterium oryzihabitans</name>
    <dbReference type="NCBI Taxonomy" id="2499852"/>
    <lineage>
        <taxon>Bacteria</taxon>
        <taxon>Pseudomonadati</taxon>
        <taxon>Pseudomonadota</taxon>
        <taxon>Alphaproteobacteria</taxon>
        <taxon>Hyphomicrobiales</taxon>
        <taxon>Methylobacteriaceae</taxon>
        <taxon>Methylobacterium</taxon>
    </lineage>
</organism>
<evidence type="ECO:0000313" key="1">
    <source>
        <dbReference type="EMBL" id="RVU15839.1"/>
    </source>
</evidence>
<gene>
    <name evidence="1" type="ORF">EOE48_18780</name>
</gene>